<dbReference type="GO" id="GO:0046417">
    <property type="term" value="P:chorismate metabolic process"/>
    <property type="evidence" value="ECO:0007669"/>
    <property type="project" value="InterPro"/>
</dbReference>
<keyword evidence="1" id="KW-0413">Isomerase</keyword>
<gene>
    <name evidence="3" type="ORF">ID09_08005</name>
</gene>
<dbReference type="PANTHER" id="PTHR38041">
    <property type="entry name" value="CHORISMATE MUTASE"/>
    <property type="match status" value="1"/>
</dbReference>
<dbReference type="Pfam" id="PF01817">
    <property type="entry name" value="CM_2"/>
    <property type="match status" value="1"/>
</dbReference>
<dbReference type="NCBIfam" id="TIGR01805">
    <property type="entry name" value="CM_mono_grmpos"/>
    <property type="match status" value="1"/>
</dbReference>
<dbReference type="GO" id="GO:0004106">
    <property type="term" value="F:chorismate mutase activity"/>
    <property type="evidence" value="ECO:0007669"/>
    <property type="project" value="InterPro"/>
</dbReference>
<evidence type="ECO:0000313" key="4">
    <source>
        <dbReference type="Proteomes" id="UP000028185"/>
    </source>
</evidence>
<evidence type="ECO:0000259" key="2">
    <source>
        <dbReference type="PROSITE" id="PS51168"/>
    </source>
</evidence>
<feature type="domain" description="Chorismate mutase" evidence="2">
    <location>
        <begin position="1"/>
        <end position="87"/>
    </location>
</feature>
<sequence length="92" mass="10561">MNLDCIREQINTIDCQLVELLEKRMELVDQVTAYKRATGKPVLDTSRENAVLERVGKLVQKDDYRSAIQATFSDIMAQSRTYQSSKLANHEQ</sequence>
<dbReference type="PROSITE" id="PS51168">
    <property type="entry name" value="CHORISMATE_MUT_2"/>
    <property type="match status" value="1"/>
</dbReference>
<dbReference type="EMBL" id="CP008921">
    <property type="protein sequence ID" value="AIG43961.1"/>
    <property type="molecule type" value="Genomic_DNA"/>
</dbReference>
<dbReference type="PATRIC" id="fig|1214179.4.peg.1579"/>
<proteinExistence type="predicted"/>
<name>A0A075SKP7_STRSU</name>
<dbReference type="InterPro" id="IPR002701">
    <property type="entry name" value="CM_II_prokaryot"/>
</dbReference>
<evidence type="ECO:0000256" key="1">
    <source>
        <dbReference type="ARBA" id="ARBA00023235"/>
    </source>
</evidence>
<dbReference type="InterPro" id="IPR011279">
    <property type="entry name" value="Chorismate_mutase_GmP"/>
</dbReference>
<dbReference type="Gene3D" id="1.20.59.10">
    <property type="entry name" value="Chorismate mutase"/>
    <property type="match status" value="1"/>
</dbReference>
<organism evidence="3 4">
    <name type="scientific">Streptococcus suis 6407</name>
    <dbReference type="NCBI Taxonomy" id="1214179"/>
    <lineage>
        <taxon>Bacteria</taxon>
        <taxon>Bacillati</taxon>
        <taxon>Bacillota</taxon>
        <taxon>Bacilli</taxon>
        <taxon>Lactobacillales</taxon>
        <taxon>Streptococcaceae</taxon>
        <taxon>Streptococcus</taxon>
    </lineage>
</organism>
<dbReference type="GO" id="GO:0009697">
    <property type="term" value="P:salicylic acid biosynthetic process"/>
    <property type="evidence" value="ECO:0007669"/>
    <property type="project" value="TreeGrafter"/>
</dbReference>
<protein>
    <recommendedName>
        <fullName evidence="2">Chorismate mutase domain-containing protein</fullName>
    </recommendedName>
</protein>
<dbReference type="PANTHER" id="PTHR38041:SF1">
    <property type="entry name" value="CHORISMATE MUTASE"/>
    <property type="match status" value="1"/>
</dbReference>
<dbReference type="RefSeq" id="WP_024381604.1">
    <property type="nucleotide sequence ID" value="NZ_ALLE01000014.1"/>
</dbReference>
<dbReference type="InterPro" id="IPR051331">
    <property type="entry name" value="Chorismate_mutase-related"/>
</dbReference>
<evidence type="ECO:0000313" key="3">
    <source>
        <dbReference type="EMBL" id="AIG43961.1"/>
    </source>
</evidence>
<reference evidence="3 4" key="1">
    <citation type="journal article" date="2014" name="Genome Announc.">
        <title>Whole-Genome Sequence of Streptococcus suis Serotype 4 Reference Strain 6407.</title>
        <authorList>
            <person name="Wang K."/>
            <person name="Chen J."/>
            <person name="Yao H."/>
            <person name="Lu C."/>
        </authorList>
    </citation>
    <scope>NUCLEOTIDE SEQUENCE [LARGE SCALE GENOMIC DNA]</scope>
    <source>
        <strain evidence="3">6407</strain>
    </source>
</reference>
<dbReference type="Proteomes" id="UP000028185">
    <property type="component" value="Chromosome"/>
</dbReference>
<dbReference type="AlphaFoldDB" id="A0A075SKP7"/>
<dbReference type="InterPro" id="IPR036263">
    <property type="entry name" value="Chorismate_II_sf"/>
</dbReference>
<dbReference type="InterPro" id="IPR036979">
    <property type="entry name" value="CM_dom_sf"/>
</dbReference>
<accession>A0A075SKP7</accession>
<dbReference type="SUPFAM" id="SSF48600">
    <property type="entry name" value="Chorismate mutase II"/>
    <property type="match status" value="1"/>
</dbReference>
<dbReference type="SMART" id="SM00830">
    <property type="entry name" value="CM_2"/>
    <property type="match status" value="1"/>
</dbReference>
<dbReference type="HOGENOM" id="CLU_131518_3_2_9"/>